<sequence>GEPGATTTAKGTVSKKPRSTAKRSRKQPVATTSTTPRSSAKRKPTTNKQQLSSPPSKRSRKAT</sequence>
<feature type="region of interest" description="Disordered" evidence="1">
    <location>
        <begin position="1"/>
        <end position="63"/>
    </location>
</feature>
<keyword evidence="3" id="KW-1185">Reference proteome</keyword>
<evidence type="ECO:0000256" key="1">
    <source>
        <dbReference type="SAM" id="MobiDB-lite"/>
    </source>
</evidence>
<accession>A0A9W8IPL2</accession>
<proteinExistence type="predicted"/>
<evidence type="ECO:0000313" key="2">
    <source>
        <dbReference type="EMBL" id="KAJ2863033.1"/>
    </source>
</evidence>
<dbReference type="Proteomes" id="UP001140074">
    <property type="component" value="Unassembled WGS sequence"/>
</dbReference>
<gene>
    <name evidence="2" type="ORF">GGH94_003864</name>
</gene>
<name>A0A9W8IPL2_9FUNG</name>
<comment type="caution">
    <text evidence="2">The sequence shown here is derived from an EMBL/GenBank/DDBJ whole genome shotgun (WGS) entry which is preliminary data.</text>
</comment>
<feature type="non-terminal residue" evidence="2">
    <location>
        <position position="1"/>
    </location>
</feature>
<organism evidence="2 3">
    <name type="scientific">Coemansia aciculifera</name>
    <dbReference type="NCBI Taxonomy" id="417176"/>
    <lineage>
        <taxon>Eukaryota</taxon>
        <taxon>Fungi</taxon>
        <taxon>Fungi incertae sedis</taxon>
        <taxon>Zoopagomycota</taxon>
        <taxon>Kickxellomycotina</taxon>
        <taxon>Kickxellomycetes</taxon>
        <taxon>Kickxellales</taxon>
        <taxon>Kickxellaceae</taxon>
        <taxon>Coemansia</taxon>
    </lineage>
</organism>
<dbReference type="AlphaFoldDB" id="A0A9W8IPL2"/>
<feature type="compositionally biased region" description="Polar residues" evidence="1">
    <location>
        <begin position="46"/>
        <end position="56"/>
    </location>
</feature>
<feature type="compositionally biased region" description="Polar residues" evidence="1">
    <location>
        <begin position="29"/>
        <end position="38"/>
    </location>
</feature>
<dbReference type="EMBL" id="JANBUY010000139">
    <property type="protein sequence ID" value="KAJ2863033.1"/>
    <property type="molecule type" value="Genomic_DNA"/>
</dbReference>
<protein>
    <submittedName>
        <fullName evidence="2">Uncharacterized protein</fullName>
    </submittedName>
</protein>
<feature type="compositionally biased region" description="Basic residues" evidence="1">
    <location>
        <begin position="13"/>
        <end position="26"/>
    </location>
</feature>
<feature type="compositionally biased region" description="Polar residues" evidence="1">
    <location>
        <begin position="1"/>
        <end position="11"/>
    </location>
</feature>
<evidence type="ECO:0000313" key="3">
    <source>
        <dbReference type="Proteomes" id="UP001140074"/>
    </source>
</evidence>
<reference evidence="2" key="1">
    <citation type="submission" date="2022-07" db="EMBL/GenBank/DDBJ databases">
        <title>Phylogenomic reconstructions and comparative analyses of Kickxellomycotina fungi.</title>
        <authorList>
            <person name="Reynolds N.K."/>
            <person name="Stajich J.E."/>
            <person name="Barry K."/>
            <person name="Grigoriev I.V."/>
            <person name="Crous P."/>
            <person name="Smith M.E."/>
        </authorList>
    </citation>
    <scope>NUCLEOTIDE SEQUENCE</scope>
    <source>
        <strain evidence="2">RSA 476</strain>
    </source>
</reference>